<protein>
    <submittedName>
        <fullName evidence="1">Uncharacterized protein</fullName>
    </submittedName>
</protein>
<dbReference type="EMBL" id="NSIT01000228">
    <property type="protein sequence ID" value="PJE78218.1"/>
    <property type="molecule type" value="Genomic_DNA"/>
</dbReference>
<organism evidence="1">
    <name type="scientific">invertebrate metagenome</name>
    <dbReference type="NCBI Taxonomy" id="1711999"/>
    <lineage>
        <taxon>unclassified sequences</taxon>
        <taxon>metagenomes</taxon>
        <taxon>organismal metagenomes</taxon>
    </lineage>
</organism>
<comment type="caution">
    <text evidence="1">The sequence shown here is derived from an EMBL/GenBank/DDBJ whole genome shotgun (WGS) entry which is preliminary data.</text>
</comment>
<gene>
    <name evidence="1" type="ORF">CI610_02852</name>
</gene>
<proteinExistence type="predicted"/>
<accession>A0A2H9T4T3</accession>
<name>A0A2H9T4T3_9ZZZZ</name>
<dbReference type="AlphaFoldDB" id="A0A2H9T4T3"/>
<evidence type="ECO:0000313" key="1">
    <source>
        <dbReference type="EMBL" id="PJE78218.1"/>
    </source>
</evidence>
<sequence length="53" mass="6360">MLKSDHLSYKANKTIVSVSRSGHSDIRDVYWVATSYREIFVVFRQFFKKEFLE</sequence>
<reference evidence="1" key="1">
    <citation type="journal article" date="2017" name="Appl. Environ. Microbiol.">
        <title>Molecular characterization of an Endozoicomonas-like organism causing infection in king scallop Pecten maximus L.</title>
        <authorList>
            <person name="Cano I."/>
            <person name="van Aerle R."/>
            <person name="Ross S."/>
            <person name="Verner-Jeffreys D.W."/>
            <person name="Paley R.K."/>
            <person name="Rimmer G."/>
            <person name="Ryder D."/>
            <person name="Hooper P."/>
            <person name="Stone D."/>
            <person name="Feist S.W."/>
        </authorList>
    </citation>
    <scope>NUCLEOTIDE SEQUENCE</scope>
</reference>